<dbReference type="PANTHER" id="PTHR30055">
    <property type="entry name" value="HTH-TYPE TRANSCRIPTIONAL REGULATOR RUTR"/>
    <property type="match status" value="1"/>
</dbReference>
<evidence type="ECO:0000313" key="7">
    <source>
        <dbReference type="Proteomes" id="UP000791080"/>
    </source>
</evidence>
<dbReference type="InterPro" id="IPR050109">
    <property type="entry name" value="HTH-type_TetR-like_transc_reg"/>
</dbReference>
<accession>A0ABT1JF20</accession>
<dbReference type="Gene3D" id="1.10.10.60">
    <property type="entry name" value="Homeodomain-like"/>
    <property type="match status" value="1"/>
</dbReference>
<dbReference type="PROSITE" id="PS50977">
    <property type="entry name" value="HTH_TETR_2"/>
    <property type="match status" value="1"/>
</dbReference>
<proteinExistence type="predicted"/>
<dbReference type="RefSeq" id="WP_051314279.1">
    <property type="nucleotide sequence ID" value="NZ_AUBJ02000001.1"/>
</dbReference>
<dbReference type="Gene3D" id="1.10.357.10">
    <property type="entry name" value="Tetracycline Repressor, domain 2"/>
    <property type="match status" value="1"/>
</dbReference>
<dbReference type="SUPFAM" id="SSF46689">
    <property type="entry name" value="Homeodomain-like"/>
    <property type="match status" value="1"/>
</dbReference>
<feature type="DNA-binding region" description="H-T-H motif" evidence="4">
    <location>
        <begin position="58"/>
        <end position="77"/>
    </location>
</feature>
<gene>
    <name evidence="6" type="ORF">G443_001094</name>
</gene>
<keyword evidence="7" id="KW-1185">Reference proteome</keyword>
<dbReference type="InterPro" id="IPR004111">
    <property type="entry name" value="Repressor_TetR_C"/>
</dbReference>
<feature type="domain" description="HTH tetR-type" evidence="5">
    <location>
        <begin position="35"/>
        <end position="95"/>
    </location>
</feature>
<dbReference type="PANTHER" id="PTHR30055:SF151">
    <property type="entry name" value="TRANSCRIPTIONAL REGULATORY PROTEIN"/>
    <property type="match status" value="1"/>
</dbReference>
<comment type="caution">
    <text evidence="6">The sequence shown here is derived from an EMBL/GenBank/DDBJ whole genome shotgun (WGS) entry which is preliminary data.</text>
</comment>
<evidence type="ECO:0000256" key="3">
    <source>
        <dbReference type="ARBA" id="ARBA00023163"/>
    </source>
</evidence>
<dbReference type="Proteomes" id="UP000791080">
    <property type="component" value="Unassembled WGS sequence"/>
</dbReference>
<organism evidence="6 7">
    <name type="scientific">Actinoalloteichus caeruleus DSM 43889</name>
    <dbReference type="NCBI Taxonomy" id="1120930"/>
    <lineage>
        <taxon>Bacteria</taxon>
        <taxon>Bacillati</taxon>
        <taxon>Actinomycetota</taxon>
        <taxon>Actinomycetes</taxon>
        <taxon>Pseudonocardiales</taxon>
        <taxon>Pseudonocardiaceae</taxon>
        <taxon>Actinoalloteichus</taxon>
        <taxon>Actinoalloteichus cyanogriseus</taxon>
    </lineage>
</organism>
<evidence type="ECO:0000256" key="2">
    <source>
        <dbReference type="ARBA" id="ARBA00023125"/>
    </source>
</evidence>
<dbReference type="EMBL" id="AUBJ02000001">
    <property type="protein sequence ID" value="MCP2330824.1"/>
    <property type="molecule type" value="Genomic_DNA"/>
</dbReference>
<sequence>MANEHEGNLAPPQVPRAVLLAWGRSPATTKGPRPRWTLEQLLAAAVRLGDEQGIDAITMSGLAKALGSGTMSLYRYVESREDLVILAADHALGPGGAPEGAGWRDRLRAWVRDLREAYERHPWLTAIPVGTEPLLPSYLHRLESGLACLEPTGISGERAVTVLTMLWTYTRGEVEQSAQLATLAEEAATGVNEVLAARLRALTGDALPRVLATLEQEAASTASDHDEFDAAISIVLDGLTPPTER</sequence>
<dbReference type="InterPro" id="IPR036271">
    <property type="entry name" value="Tet_transcr_reg_TetR-rel_C_sf"/>
</dbReference>
<dbReference type="Pfam" id="PF02909">
    <property type="entry name" value="TetR_C_1"/>
    <property type="match status" value="1"/>
</dbReference>
<keyword evidence="1" id="KW-0805">Transcription regulation</keyword>
<dbReference type="InterPro" id="IPR001647">
    <property type="entry name" value="HTH_TetR"/>
</dbReference>
<dbReference type="SUPFAM" id="SSF48498">
    <property type="entry name" value="Tetracyclin repressor-like, C-terminal domain"/>
    <property type="match status" value="1"/>
</dbReference>
<dbReference type="InterPro" id="IPR009057">
    <property type="entry name" value="Homeodomain-like_sf"/>
</dbReference>
<protein>
    <submittedName>
        <fullName evidence="6">Transcriptional regulator, TetR family</fullName>
    </submittedName>
</protein>
<evidence type="ECO:0000259" key="5">
    <source>
        <dbReference type="PROSITE" id="PS50977"/>
    </source>
</evidence>
<evidence type="ECO:0000256" key="1">
    <source>
        <dbReference type="ARBA" id="ARBA00023015"/>
    </source>
</evidence>
<keyword evidence="3" id="KW-0804">Transcription</keyword>
<evidence type="ECO:0000313" key="6">
    <source>
        <dbReference type="EMBL" id="MCP2330824.1"/>
    </source>
</evidence>
<keyword evidence="2 4" id="KW-0238">DNA-binding</keyword>
<name>A0ABT1JF20_ACTCY</name>
<evidence type="ECO:0000256" key="4">
    <source>
        <dbReference type="PROSITE-ProRule" id="PRU00335"/>
    </source>
</evidence>
<dbReference type="Pfam" id="PF00440">
    <property type="entry name" value="TetR_N"/>
    <property type="match status" value="1"/>
</dbReference>
<reference evidence="6 7" key="1">
    <citation type="submission" date="2022-06" db="EMBL/GenBank/DDBJ databases">
        <title>Genomic Encyclopedia of Type Strains, Phase I: the one thousand microbial genomes (KMG-I) project.</title>
        <authorList>
            <person name="Kyrpides N."/>
        </authorList>
    </citation>
    <scope>NUCLEOTIDE SEQUENCE [LARGE SCALE GENOMIC DNA]</scope>
    <source>
        <strain evidence="6 7">DSM 43889</strain>
    </source>
</reference>